<gene>
    <name evidence="1" type="ORF">KY290_017874</name>
</gene>
<name>A0ABQ7VCK5_SOLTU</name>
<reference evidence="1 2" key="1">
    <citation type="journal article" date="2021" name="bioRxiv">
        <title>Chromosome-scale and haplotype-resolved genome assembly of a tetraploid potato cultivar.</title>
        <authorList>
            <person name="Sun H."/>
            <person name="Jiao W.-B."/>
            <person name="Krause K."/>
            <person name="Campoy J.A."/>
            <person name="Goel M."/>
            <person name="Folz-Donahue K."/>
            <person name="Kukat C."/>
            <person name="Huettel B."/>
            <person name="Schneeberger K."/>
        </authorList>
    </citation>
    <scope>NUCLEOTIDE SEQUENCE [LARGE SCALE GENOMIC DNA]</scope>
    <source>
        <strain evidence="1">SolTubOtavaFocal</strain>
        <tissue evidence="1">Leaves</tissue>
    </source>
</reference>
<comment type="caution">
    <text evidence="1">The sequence shown here is derived from an EMBL/GenBank/DDBJ whole genome shotgun (WGS) entry which is preliminary data.</text>
</comment>
<dbReference type="EMBL" id="JAIVGD010000013">
    <property type="protein sequence ID" value="KAH0761801.1"/>
    <property type="molecule type" value="Genomic_DNA"/>
</dbReference>
<evidence type="ECO:0000313" key="1">
    <source>
        <dbReference type="EMBL" id="KAH0761801.1"/>
    </source>
</evidence>
<dbReference type="Proteomes" id="UP000826656">
    <property type="component" value="Unassembled WGS sequence"/>
</dbReference>
<proteinExistence type="predicted"/>
<sequence length="132" mass="15310">MDYLEYLYSGKGNLSRIYEVSKGFYHSEKEVKSLTTSFMELKKTYKELHILLPFGTDIKVQHAQRERMAIMNFLAGLPFEHAQRERMAIMNFLAGLPFEIETAKSHILSRSEISFLKDVFSRVLLPESTPSN</sequence>
<protein>
    <submittedName>
        <fullName evidence="1">Uncharacterized protein</fullName>
    </submittedName>
</protein>
<keyword evidence="2" id="KW-1185">Reference proteome</keyword>
<organism evidence="1 2">
    <name type="scientific">Solanum tuberosum</name>
    <name type="common">Potato</name>
    <dbReference type="NCBI Taxonomy" id="4113"/>
    <lineage>
        <taxon>Eukaryota</taxon>
        <taxon>Viridiplantae</taxon>
        <taxon>Streptophyta</taxon>
        <taxon>Embryophyta</taxon>
        <taxon>Tracheophyta</taxon>
        <taxon>Spermatophyta</taxon>
        <taxon>Magnoliopsida</taxon>
        <taxon>eudicotyledons</taxon>
        <taxon>Gunneridae</taxon>
        <taxon>Pentapetalae</taxon>
        <taxon>asterids</taxon>
        <taxon>lamiids</taxon>
        <taxon>Solanales</taxon>
        <taxon>Solanaceae</taxon>
        <taxon>Solanoideae</taxon>
        <taxon>Solaneae</taxon>
        <taxon>Solanum</taxon>
    </lineage>
</organism>
<accession>A0ABQ7VCK5</accession>
<evidence type="ECO:0000313" key="2">
    <source>
        <dbReference type="Proteomes" id="UP000826656"/>
    </source>
</evidence>